<dbReference type="EMBL" id="JAVDTI010000001">
    <property type="protein sequence ID" value="MDR6804555.1"/>
    <property type="molecule type" value="Genomic_DNA"/>
</dbReference>
<evidence type="ECO:0000313" key="1">
    <source>
        <dbReference type="EMBL" id="MDR6804555.1"/>
    </source>
</evidence>
<name>A0ABU1QTS0_9BACT</name>
<dbReference type="Proteomes" id="UP001264980">
    <property type="component" value="Unassembled WGS sequence"/>
</dbReference>
<gene>
    <name evidence="1" type="ORF">J2W84_001592</name>
</gene>
<reference evidence="1 2" key="1">
    <citation type="submission" date="2023-07" db="EMBL/GenBank/DDBJ databases">
        <title>Sorghum-associated microbial communities from plants grown in Nebraska, USA.</title>
        <authorList>
            <person name="Schachtman D."/>
        </authorList>
    </citation>
    <scope>NUCLEOTIDE SEQUENCE [LARGE SCALE GENOMIC DNA]</scope>
    <source>
        <strain evidence="1 2">BE57</strain>
    </source>
</reference>
<sequence length="337" mass="37175">MNEIQDFQLNLITASPGLYSGKAGGVILCYLQKTIYPQANLDEFATDILNGISDDIADCANLSFSDGLAGIGWGIEWLAQNKFIDINTDEILSDFDDTMYKSVIFSGTRSLSLSTGTLGRLIYFIKRFNSKNQGTHRFRRIPIRECIVLLSDEVLDKLQAIASLPLGKQVLGENTLVDLGHAFVILNELSAMKINSTSVQHSLATLTSIVDDFFSSILSAGKLYQQEPLLFLLTCCKIYANRDQVGWGPKIDQYFVMVSQMEGKLNGSEISTLGFVSQILSPYYFSSIQPAAVNYATPNEEAFSITLTGIAGKMSIEKYIKSSPENFLNGMELLLLT</sequence>
<protein>
    <recommendedName>
        <fullName evidence="3">Lanthionine synthetase C family protein</fullName>
    </recommendedName>
</protein>
<proteinExistence type="predicted"/>
<dbReference type="RefSeq" id="WP_309981834.1">
    <property type="nucleotide sequence ID" value="NZ_JAVDTI010000001.1"/>
</dbReference>
<dbReference type="Gene3D" id="1.50.10.20">
    <property type="match status" value="1"/>
</dbReference>
<organism evidence="1 2">
    <name type="scientific">Dyadobacter fermentans</name>
    <dbReference type="NCBI Taxonomy" id="94254"/>
    <lineage>
        <taxon>Bacteria</taxon>
        <taxon>Pseudomonadati</taxon>
        <taxon>Bacteroidota</taxon>
        <taxon>Cytophagia</taxon>
        <taxon>Cytophagales</taxon>
        <taxon>Spirosomataceae</taxon>
        <taxon>Dyadobacter</taxon>
    </lineage>
</organism>
<evidence type="ECO:0000313" key="2">
    <source>
        <dbReference type="Proteomes" id="UP001264980"/>
    </source>
</evidence>
<dbReference type="SUPFAM" id="SSF158745">
    <property type="entry name" value="LanC-like"/>
    <property type="match status" value="1"/>
</dbReference>
<comment type="caution">
    <text evidence="1">The sequence shown here is derived from an EMBL/GenBank/DDBJ whole genome shotgun (WGS) entry which is preliminary data.</text>
</comment>
<accession>A0ABU1QTS0</accession>
<keyword evidence="2" id="KW-1185">Reference proteome</keyword>
<evidence type="ECO:0008006" key="3">
    <source>
        <dbReference type="Google" id="ProtNLM"/>
    </source>
</evidence>